<evidence type="ECO:0000256" key="9">
    <source>
        <dbReference type="ARBA" id="ARBA00023180"/>
    </source>
</evidence>
<evidence type="ECO:0000256" key="5">
    <source>
        <dbReference type="ARBA" id="ARBA00022692"/>
    </source>
</evidence>
<dbReference type="GO" id="GO:0005886">
    <property type="term" value="C:plasma membrane"/>
    <property type="evidence" value="ECO:0007669"/>
    <property type="project" value="UniProtKB-SubCell"/>
</dbReference>
<feature type="transmembrane region" description="Helical" evidence="12">
    <location>
        <begin position="158"/>
        <end position="184"/>
    </location>
</feature>
<feature type="domain" description="FAD-binding FR-type" evidence="13">
    <location>
        <begin position="311"/>
        <end position="440"/>
    </location>
</feature>
<feature type="compositionally biased region" description="Polar residues" evidence="11">
    <location>
        <begin position="569"/>
        <end position="593"/>
    </location>
</feature>
<dbReference type="OrthoDB" id="17725at2759"/>
<dbReference type="GO" id="GO:0006879">
    <property type="term" value="P:intracellular iron ion homeostasis"/>
    <property type="evidence" value="ECO:0007669"/>
    <property type="project" value="TreeGrafter"/>
</dbReference>
<evidence type="ECO:0000259" key="13">
    <source>
        <dbReference type="PROSITE" id="PS51384"/>
    </source>
</evidence>
<sequence>MASPVAGIQSQSQEDPVVDPAQLVLWINVLLLGVLGLATLLVLPRRLRRFSAGGEWKRGHFLYHARVQEPRVRSTSSSRSTLLEQKPSRLQRLSHAIPLGFNLGPSSTFVYKTRHLLRTPIIPGYSLGRIILMLLYFGVLLFAALFRDSVFTNPVRSAWVAVSQLPFVFALAGKNNAFSILLGIGYEKLNYLHRYAGRLAVLAANVHALGFIYTWTLQGVWTQRLQEAEFRWGMVALVSFDILFFFSLRFVRQLSYNLFFVSHVIALCVAIVAVSPPLLHSYRNYLTILLQISFHQAASRPYTIIAAGLYILDRLLRLVKTRITTAHIEYIPDLGTTLVRIPTITAGWRAGQHIRLRILSPKMGWIRWAEVHPYTIAGASGGEVGAEENERGLTVLVKKTGDWSRKLCLLAETGEDDYWPDKGTKVRVQLDGPYGGPGNTVFSSFSGAIFLVGGSGITFALAAVREILQHASERAAHSADGESGVGTIEIVWSVQHARAIMPLLPVFTSLLQSSGSASEDLTTYRPSSYSTHSSSSHTPNKPTLKISVYYTRAITRLDAKAIRMGDNTTQRRIGATTNNNTHASSVDQWAASQKEQRHRTPGNTDGAHEDGEGTMPTFPPGLTVHAARPRLPAFHW</sequence>
<evidence type="ECO:0000256" key="6">
    <source>
        <dbReference type="ARBA" id="ARBA00022989"/>
    </source>
</evidence>
<evidence type="ECO:0000256" key="2">
    <source>
        <dbReference type="ARBA" id="ARBA00012668"/>
    </source>
</evidence>
<evidence type="ECO:0000256" key="3">
    <source>
        <dbReference type="ARBA" id="ARBA00022448"/>
    </source>
</evidence>
<dbReference type="PROSITE" id="PS51384">
    <property type="entry name" value="FAD_FR"/>
    <property type="match status" value="1"/>
</dbReference>
<gene>
    <name evidence="14" type="ORF">EIP91_008665</name>
</gene>
<dbReference type="GO" id="GO:0006826">
    <property type="term" value="P:iron ion transport"/>
    <property type="evidence" value="ECO:0007669"/>
    <property type="project" value="TreeGrafter"/>
</dbReference>
<evidence type="ECO:0000256" key="4">
    <source>
        <dbReference type="ARBA" id="ARBA00022475"/>
    </source>
</evidence>
<keyword evidence="3" id="KW-0813">Transport</keyword>
<feature type="transmembrane region" description="Helical" evidence="12">
    <location>
        <begin position="230"/>
        <end position="251"/>
    </location>
</feature>
<evidence type="ECO:0000256" key="12">
    <source>
        <dbReference type="SAM" id="Phobius"/>
    </source>
</evidence>
<dbReference type="SFLD" id="SFLDS00052">
    <property type="entry name" value="Ferric_Reductase_Domain"/>
    <property type="match status" value="1"/>
</dbReference>
<keyword evidence="5 12" id="KW-0812">Transmembrane</keyword>
<dbReference type="Pfam" id="PF01794">
    <property type="entry name" value="Ferric_reduct"/>
    <property type="match status" value="1"/>
</dbReference>
<dbReference type="GO" id="GO:0015677">
    <property type="term" value="P:copper ion import"/>
    <property type="evidence" value="ECO:0007669"/>
    <property type="project" value="TreeGrafter"/>
</dbReference>
<feature type="transmembrane region" description="Helical" evidence="12">
    <location>
        <begin position="127"/>
        <end position="146"/>
    </location>
</feature>
<dbReference type="Gene3D" id="3.40.50.80">
    <property type="entry name" value="Nucleotide-binding domain of ferredoxin-NADP reductase (FNR) module"/>
    <property type="match status" value="1"/>
</dbReference>
<accession>A0A4V2MV74</accession>
<comment type="caution">
    <text evidence="14">The sequence shown here is derived from an EMBL/GenBank/DDBJ whole genome shotgun (WGS) entry which is preliminary data.</text>
</comment>
<dbReference type="SFLD" id="SFLDG01168">
    <property type="entry name" value="Ferric_reductase_subgroup_(FRE"/>
    <property type="match status" value="1"/>
</dbReference>
<dbReference type="SUPFAM" id="SSF63380">
    <property type="entry name" value="Riboflavin synthase domain-like"/>
    <property type="match status" value="1"/>
</dbReference>
<dbReference type="STRING" id="92696.A0A4V2MV74"/>
<keyword evidence="4" id="KW-1003">Cell membrane</keyword>
<dbReference type="InterPro" id="IPR017927">
    <property type="entry name" value="FAD-bd_FR_type"/>
</dbReference>
<evidence type="ECO:0000256" key="10">
    <source>
        <dbReference type="ARBA" id="ARBA00048483"/>
    </source>
</evidence>
<name>A0A4V2MV74_9APHY</name>
<keyword evidence="7" id="KW-0406">Ion transport</keyword>
<dbReference type="InterPro" id="IPR039261">
    <property type="entry name" value="FNR_nucleotide-bd"/>
</dbReference>
<keyword evidence="15" id="KW-1185">Reference proteome</keyword>
<keyword evidence="9" id="KW-0325">Glycoprotein</keyword>
<evidence type="ECO:0000256" key="8">
    <source>
        <dbReference type="ARBA" id="ARBA00023136"/>
    </source>
</evidence>
<feature type="transmembrane region" description="Helical" evidence="12">
    <location>
        <begin position="196"/>
        <end position="218"/>
    </location>
</feature>
<feature type="transmembrane region" description="Helical" evidence="12">
    <location>
        <begin position="23"/>
        <end position="43"/>
    </location>
</feature>
<comment type="subcellular location">
    <subcellularLocation>
        <location evidence="1">Cell membrane</location>
        <topology evidence="1">Multi-pass membrane protein</topology>
    </subcellularLocation>
</comment>
<dbReference type="InterPro" id="IPR013130">
    <property type="entry name" value="Fe3_Rdtase_TM_dom"/>
</dbReference>
<dbReference type="Pfam" id="PF08022">
    <property type="entry name" value="FAD_binding_8"/>
    <property type="match status" value="1"/>
</dbReference>
<dbReference type="Proteomes" id="UP000292702">
    <property type="component" value="Unassembled WGS sequence"/>
</dbReference>
<evidence type="ECO:0000256" key="11">
    <source>
        <dbReference type="SAM" id="MobiDB-lite"/>
    </source>
</evidence>
<proteinExistence type="predicted"/>
<dbReference type="InterPro" id="IPR013112">
    <property type="entry name" value="FAD-bd_8"/>
</dbReference>
<protein>
    <recommendedName>
        <fullName evidence="2">ferric-chelate reductase (NADPH)</fullName>
        <ecNumber evidence="2">1.16.1.9</ecNumber>
    </recommendedName>
</protein>
<comment type="catalytic activity">
    <reaction evidence="10">
        <text>2 a Fe(II)-siderophore + NADP(+) + H(+) = 2 a Fe(III)-siderophore + NADPH</text>
        <dbReference type="Rhea" id="RHEA:28795"/>
        <dbReference type="Rhea" id="RHEA-COMP:11342"/>
        <dbReference type="Rhea" id="RHEA-COMP:11344"/>
        <dbReference type="ChEBI" id="CHEBI:15378"/>
        <dbReference type="ChEBI" id="CHEBI:29033"/>
        <dbReference type="ChEBI" id="CHEBI:29034"/>
        <dbReference type="ChEBI" id="CHEBI:57783"/>
        <dbReference type="ChEBI" id="CHEBI:58349"/>
        <dbReference type="EC" id="1.16.1.9"/>
    </reaction>
</comment>
<dbReference type="PANTHER" id="PTHR32361:SF9">
    <property type="entry name" value="FERRIC REDUCTASE TRANSMEMBRANE COMPONENT 3-RELATED"/>
    <property type="match status" value="1"/>
</dbReference>
<evidence type="ECO:0000256" key="7">
    <source>
        <dbReference type="ARBA" id="ARBA00023065"/>
    </source>
</evidence>
<dbReference type="AlphaFoldDB" id="A0A4V2MV74"/>
<dbReference type="CDD" id="cd06186">
    <property type="entry name" value="NOX_Duox_like_FAD_NADP"/>
    <property type="match status" value="1"/>
</dbReference>
<dbReference type="PANTHER" id="PTHR32361">
    <property type="entry name" value="FERRIC/CUPRIC REDUCTASE TRANSMEMBRANE COMPONENT"/>
    <property type="match status" value="1"/>
</dbReference>
<dbReference type="InterPro" id="IPR017938">
    <property type="entry name" value="Riboflavin_synthase-like_b-brl"/>
</dbReference>
<dbReference type="EMBL" id="RWJN01000482">
    <property type="protein sequence ID" value="TCD61297.1"/>
    <property type="molecule type" value="Genomic_DNA"/>
</dbReference>
<dbReference type="InterPro" id="IPR051410">
    <property type="entry name" value="Ferric/Cupric_Reductase"/>
</dbReference>
<evidence type="ECO:0000313" key="14">
    <source>
        <dbReference type="EMBL" id="TCD61297.1"/>
    </source>
</evidence>
<feature type="compositionally biased region" description="Low complexity" evidence="11">
    <location>
        <begin position="523"/>
        <end position="539"/>
    </location>
</feature>
<dbReference type="GO" id="GO:0052851">
    <property type="term" value="F:ferric-chelate reductase (NADPH) activity"/>
    <property type="evidence" value="ECO:0007669"/>
    <property type="project" value="UniProtKB-EC"/>
</dbReference>
<dbReference type="EC" id="1.16.1.9" evidence="2"/>
<reference evidence="14 15" key="1">
    <citation type="submission" date="2018-11" db="EMBL/GenBank/DDBJ databases">
        <title>Genome assembly of Steccherinum ochraceum LE-BIN_3174, the white-rot fungus of the Steccherinaceae family (The Residual Polyporoid clade, Polyporales, Basidiomycota).</title>
        <authorList>
            <person name="Fedorova T.V."/>
            <person name="Glazunova O.A."/>
            <person name="Landesman E.O."/>
            <person name="Moiseenko K.V."/>
            <person name="Psurtseva N.V."/>
            <person name="Savinova O.S."/>
            <person name="Shakhova N.V."/>
            <person name="Tyazhelova T.V."/>
            <person name="Vasina D.V."/>
        </authorList>
    </citation>
    <scope>NUCLEOTIDE SEQUENCE [LARGE SCALE GENOMIC DNA]</scope>
    <source>
        <strain evidence="14 15">LE-BIN_3174</strain>
    </source>
</reference>
<evidence type="ECO:0000256" key="1">
    <source>
        <dbReference type="ARBA" id="ARBA00004651"/>
    </source>
</evidence>
<feature type="region of interest" description="Disordered" evidence="11">
    <location>
        <begin position="521"/>
        <end position="542"/>
    </location>
</feature>
<feature type="transmembrane region" description="Helical" evidence="12">
    <location>
        <begin position="258"/>
        <end position="279"/>
    </location>
</feature>
<evidence type="ECO:0000313" key="15">
    <source>
        <dbReference type="Proteomes" id="UP000292702"/>
    </source>
</evidence>
<feature type="region of interest" description="Disordered" evidence="11">
    <location>
        <begin position="569"/>
        <end position="624"/>
    </location>
</feature>
<organism evidence="14 15">
    <name type="scientific">Steccherinum ochraceum</name>
    <dbReference type="NCBI Taxonomy" id="92696"/>
    <lineage>
        <taxon>Eukaryota</taxon>
        <taxon>Fungi</taxon>
        <taxon>Dikarya</taxon>
        <taxon>Basidiomycota</taxon>
        <taxon>Agaricomycotina</taxon>
        <taxon>Agaricomycetes</taxon>
        <taxon>Polyporales</taxon>
        <taxon>Steccherinaceae</taxon>
        <taxon>Steccherinum</taxon>
    </lineage>
</organism>
<keyword evidence="6 12" id="KW-1133">Transmembrane helix</keyword>
<keyword evidence="8 12" id="KW-0472">Membrane</keyword>